<gene>
    <name evidence="1" type="ORF">LNAT_P1585</name>
</gene>
<dbReference type="EMBL" id="BDME01000007">
    <property type="protein sequence ID" value="GAX88289.1"/>
    <property type="molecule type" value="Genomic_DNA"/>
</dbReference>
<sequence length="99" mass="12222">MAYEIIIDNDNKKIELHSDLCDRFIEIKTSFDNDYEYVNFHLFDEVENFLKKQEYEDYEIIECEECNPRENRDKLDEEYDDFYEEFPEDDEDNPTCCPF</sequence>
<comment type="caution">
    <text evidence="1">The sequence shown here is derived from an EMBL/GenBank/DDBJ whole genome shotgun (WGS) entry which is preliminary data.</text>
</comment>
<name>A0A292YHA8_9BACT</name>
<dbReference type="Proteomes" id="UP000217944">
    <property type="component" value="Unassembled WGS sequence"/>
</dbReference>
<proteinExistence type="predicted"/>
<dbReference type="OrthoDB" id="5373171at2"/>
<accession>A0A292YHA8</accession>
<evidence type="ECO:0000313" key="1">
    <source>
        <dbReference type="EMBL" id="GAX88289.1"/>
    </source>
</evidence>
<evidence type="ECO:0000313" key="2">
    <source>
        <dbReference type="Proteomes" id="UP000217944"/>
    </source>
</evidence>
<dbReference type="RefSeq" id="WP_096260118.1">
    <property type="nucleotide sequence ID" value="NZ_BDME01000007.1"/>
</dbReference>
<dbReference type="AlphaFoldDB" id="A0A292YHA8"/>
<organism evidence="1 2">
    <name type="scientific">Lebetimonas natsushimae</name>
    <dbReference type="NCBI Taxonomy" id="1936991"/>
    <lineage>
        <taxon>Bacteria</taxon>
        <taxon>Pseudomonadati</taxon>
        <taxon>Campylobacterota</taxon>
        <taxon>Epsilonproteobacteria</taxon>
        <taxon>Nautiliales</taxon>
        <taxon>Nautiliaceae</taxon>
        <taxon>Lebetimonas</taxon>
    </lineage>
</organism>
<reference evidence="1 2" key="1">
    <citation type="journal article" date="2017" name="Syst. Appl. Microbiol.">
        <title>Lebetimonas natsushimae sp. nov., a novel strictly anaerobic, moderately thermophilic chemoautotroph isolated from a deep-sea hydrothermal vent polychaete nest in the Mid-Okinawa Trough.</title>
        <authorList>
            <person name="Nagata R."/>
            <person name="Takaki Y."/>
            <person name="Tame A."/>
            <person name="Nunoura T."/>
            <person name="Muto H."/>
            <person name="Mino S."/>
            <person name="Sawayama S."/>
            <person name="Takai K."/>
            <person name="Nakagawa S."/>
        </authorList>
    </citation>
    <scope>NUCLEOTIDE SEQUENCE [LARGE SCALE GENOMIC DNA]</scope>
    <source>
        <strain evidence="1 2">HS1857</strain>
    </source>
</reference>
<protein>
    <submittedName>
        <fullName evidence="1">Uncharacterized protein</fullName>
    </submittedName>
</protein>
<keyword evidence="2" id="KW-1185">Reference proteome</keyword>